<evidence type="ECO:0000313" key="1">
    <source>
        <dbReference type="EMBL" id="QDT41050.1"/>
    </source>
</evidence>
<proteinExistence type="predicted"/>
<dbReference type="EMBL" id="CP036269">
    <property type="protein sequence ID" value="QDT41050.1"/>
    <property type="molecule type" value="Genomic_DNA"/>
</dbReference>
<dbReference type="KEGG" id="gaz:Pan241w_11090"/>
<evidence type="ECO:0000313" key="2">
    <source>
        <dbReference type="Proteomes" id="UP000317171"/>
    </source>
</evidence>
<name>A0A517RAY8_9PLAN</name>
<dbReference type="AlphaFoldDB" id="A0A517RAY8"/>
<gene>
    <name evidence="1" type="ORF">Pan241w_11090</name>
</gene>
<reference evidence="1 2" key="1">
    <citation type="submission" date="2019-02" db="EMBL/GenBank/DDBJ databases">
        <title>Deep-cultivation of Planctomycetes and their phenomic and genomic characterization uncovers novel biology.</title>
        <authorList>
            <person name="Wiegand S."/>
            <person name="Jogler M."/>
            <person name="Boedeker C."/>
            <person name="Pinto D."/>
            <person name="Vollmers J."/>
            <person name="Rivas-Marin E."/>
            <person name="Kohn T."/>
            <person name="Peeters S.H."/>
            <person name="Heuer A."/>
            <person name="Rast P."/>
            <person name="Oberbeckmann S."/>
            <person name="Bunk B."/>
            <person name="Jeske O."/>
            <person name="Meyerdierks A."/>
            <person name="Storesund J.E."/>
            <person name="Kallscheuer N."/>
            <person name="Luecker S."/>
            <person name="Lage O.M."/>
            <person name="Pohl T."/>
            <person name="Merkel B.J."/>
            <person name="Hornburger P."/>
            <person name="Mueller R.-W."/>
            <person name="Bruemmer F."/>
            <person name="Labrenz M."/>
            <person name="Spormann A.M."/>
            <person name="Op den Camp H."/>
            <person name="Overmann J."/>
            <person name="Amann R."/>
            <person name="Jetten M.S.M."/>
            <person name="Mascher T."/>
            <person name="Medema M.H."/>
            <person name="Devos D.P."/>
            <person name="Kaster A.-K."/>
            <person name="Ovreas L."/>
            <person name="Rohde M."/>
            <person name="Galperin M.Y."/>
            <person name="Jogler C."/>
        </authorList>
    </citation>
    <scope>NUCLEOTIDE SEQUENCE [LARGE SCALE GENOMIC DNA]</scope>
    <source>
        <strain evidence="1 2">Pan241w</strain>
    </source>
</reference>
<dbReference type="Proteomes" id="UP000317171">
    <property type="component" value="Chromosome"/>
</dbReference>
<sequence length="74" mass="8655">MNHEVYQLVTDLLEACGGRRNKYRDRLDLLAETLGFSSDSAVCRIIRKREPLPHQIRYVAREIATKAVDRHFEL</sequence>
<protein>
    <submittedName>
        <fullName evidence="1">Uncharacterized protein</fullName>
    </submittedName>
</protein>
<organism evidence="1 2">
    <name type="scientific">Gimesia alba</name>
    <dbReference type="NCBI Taxonomy" id="2527973"/>
    <lineage>
        <taxon>Bacteria</taxon>
        <taxon>Pseudomonadati</taxon>
        <taxon>Planctomycetota</taxon>
        <taxon>Planctomycetia</taxon>
        <taxon>Planctomycetales</taxon>
        <taxon>Planctomycetaceae</taxon>
        <taxon>Gimesia</taxon>
    </lineage>
</organism>
<keyword evidence="2" id="KW-1185">Reference proteome</keyword>
<accession>A0A517RAY8</accession>